<reference evidence="4" key="1">
    <citation type="journal article" date="2019" name="Int. J. Syst. Evol. Microbiol.">
        <title>The Global Catalogue of Microorganisms (GCM) 10K type strain sequencing project: providing services to taxonomists for standard genome sequencing and annotation.</title>
        <authorList>
            <consortium name="The Broad Institute Genomics Platform"/>
            <consortium name="The Broad Institute Genome Sequencing Center for Infectious Disease"/>
            <person name="Wu L."/>
            <person name="Ma J."/>
        </authorList>
    </citation>
    <scope>NUCLEOTIDE SEQUENCE [LARGE SCALE GENOMIC DNA]</scope>
    <source>
        <strain evidence="4">JCM 11496</strain>
    </source>
</reference>
<comment type="caution">
    <text evidence="3">The sequence shown here is derived from an EMBL/GenBank/DDBJ whole genome shotgun (WGS) entry which is preliminary data.</text>
</comment>
<dbReference type="EMBL" id="JBHUGA010000061">
    <property type="protein sequence ID" value="MFD1847974.1"/>
    <property type="molecule type" value="Genomic_DNA"/>
</dbReference>
<evidence type="ECO:0000313" key="4">
    <source>
        <dbReference type="Proteomes" id="UP001597307"/>
    </source>
</evidence>
<dbReference type="Proteomes" id="UP001597307">
    <property type="component" value="Unassembled WGS sequence"/>
</dbReference>
<evidence type="ECO:0000256" key="1">
    <source>
        <dbReference type="SAM" id="Coils"/>
    </source>
</evidence>
<evidence type="ECO:0000256" key="2">
    <source>
        <dbReference type="SAM" id="MobiDB-lite"/>
    </source>
</evidence>
<organism evidence="3 4">
    <name type="scientific">Arthrobacter flavus</name>
    <dbReference type="NCBI Taxonomy" id="95172"/>
    <lineage>
        <taxon>Bacteria</taxon>
        <taxon>Bacillati</taxon>
        <taxon>Actinomycetota</taxon>
        <taxon>Actinomycetes</taxon>
        <taxon>Micrococcales</taxon>
        <taxon>Micrococcaceae</taxon>
        <taxon>Arthrobacter</taxon>
    </lineage>
</organism>
<name>A0ABW4QB39_9MICC</name>
<accession>A0ABW4QB39</accession>
<keyword evidence="4" id="KW-1185">Reference proteome</keyword>
<dbReference type="RefSeq" id="WP_343881216.1">
    <property type="nucleotide sequence ID" value="NZ_BAAAIJ010000056.1"/>
</dbReference>
<proteinExistence type="predicted"/>
<keyword evidence="1" id="KW-0175">Coiled coil</keyword>
<feature type="region of interest" description="Disordered" evidence="2">
    <location>
        <begin position="1"/>
        <end position="28"/>
    </location>
</feature>
<evidence type="ECO:0008006" key="5">
    <source>
        <dbReference type="Google" id="ProtNLM"/>
    </source>
</evidence>
<sequence>MTEHNSAKTSASDERTSKLIAAKRADSQRRRTAVIRTLETQTRSGRPVTVAGIARAAGVSTWLIYNVPDLLVAVRRAGGTESHAPDTVKNRTRNSAPSPASLRNELALLNARLTKATMERDQLKKALKARIGEQLELETPTELKAHISILERALKRARLDLEEAGTNSDLLHDKLEESQDQLRAAQRINKMLMRESSGKAAVIPLGSPH</sequence>
<protein>
    <recommendedName>
        <fullName evidence="5">Transposase</fullName>
    </recommendedName>
</protein>
<feature type="region of interest" description="Disordered" evidence="2">
    <location>
        <begin position="79"/>
        <end position="99"/>
    </location>
</feature>
<feature type="coiled-coil region" evidence="1">
    <location>
        <begin position="106"/>
        <end position="195"/>
    </location>
</feature>
<evidence type="ECO:0000313" key="3">
    <source>
        <dbReference type="EMBL" id="MFD1847974.1"/>
    </source>
</evidence>
<gene>
    <name evidence="3" type="ORF">ACFSFX_15390</name>
</gene>